<keyword evidence="2" id="KW-0732">Signal</keyword>
<dbReference type="InterPro" id="IPR011330">
    <property type="entry name" value="Glyco_hydro/deAcase_b/a-brl"/>
</dbReference>
<reference evidence="3 4" key="1">
    <citation type="submission" date="2014-05" db="EMBL/GenBank/DDBJ databases">
        <title>Draft genome sequence of a rare smut relative, Tilletiaria anomala UBC 951.</title>
        <authorList>
            <consortium name="DOE Joint Genome Institute"/>
            <person name="Toome M."/>
            <person name="Kuo A."/>
            <person name="Henrissat B."/>
            <person name="Lipzen A."/>
            <person name="Tritt A."/>
            <person name="Yoshinaga Y."/>
            <person name="Zane M."/>
            <person name="Barry K."/>
            <person name="Grigoriev I.V."/>
            <person name="Spatafora J.W."/>
            <person name="Aimea M.C."/>
        </authorList>
    </citation>
    <scope>NUCLEOTIDE SEQUENCE [LARGE SCALE GENOMIC DNA]</scope>
    <source>
        <strain evidence="3 4">UBC 951</strain>
    </source>
</reference>
<comment type="caution">
    <text evidence="3">The sequence shown here is derived from an EMBL/GenBank/DDBJ whole genome shotgun (WGS) entry which is preliminary data.</text>
</comment>
<gene>
    <name evidence="3" type="ORF">K437DRAFT_255698</name>
</gene>
<dbReference type="InterPro" id="IPR052740">
    <property type="entry name" value="CE4"/>
</dbReference>
<keyword evidence="4" id="KW-1185">Reference proteome</keyword>
<feature type="region of interest" description="Disordered" evidence="1">
    <location>
        <begin position="483"/>
        <end position="504"/>
    </location>
</feature>
<dbReference type="PANTHER" id="PTHR45985:SF3">
    <property type="entry name" value="CHITIN DEACETYLASE-LIKE 4"/>
    <property type="match status" value="1"/>
</dbReference>
<dbReference type="RefSeq" id="XP_013243985.1">
    <property type="nucleotide sequence ID" value="XM_013388531.1"/>
</dbReference>
<dbReference type="AlphaFoldDB" id="A0A066W2M9"/>
<dbReference type="OMA" id="MWWSKNA"/>
<feature type="signal peptide" evidence="2">
    <location>
        <begin position="1"/>
        <end position="20"/>
    </location>
</feature>
<feature type="chain" id="PRO_5001628712" evidence="2">
    <location>
        <begin position="21"/>
        <end position="542"/>
    </location>
</feature>
<organism evidence="3 4">
    <name type="scientific">Tilletiaria anomala (strain ATCC 24038 / CBS 436.72 / UBC 951)</name>
    <dbReference type="NCBI Taxonomy" id="1037660"/>
    <lineage>
        <taxon>Eukaryota</taxon>
        <taxon>Fungi</taxon>
        <taxon>Dikarya</taxon>
        <taxon>Basidiomycota</taxon>
        <taxon>Ustilaginomycotina</taxon>
        <taxon>Exobasidiomycetes</taxon>
        <taxon>Georgefischeriales</taxon>
        <taxon>Tilletiariaceae</taxon>
        <taxon>Tilletiaria</taxon>
    </lineage>
</organism>
<dbReference type="HOGENOM" id="CLU_022576_2_0_1"/>
<sequence>MRFETTFVAGVAALAAATLAFPGDLLSSGCRHDSVHMAKRQLNSSPGEGQITGPSGGASAANYKCDPNTCKLPNCNCASTRPPGGLNPSEVPQFITFTADDAVQSYTISALQQFLAQRKNPNGCPATMTYFVSLNYTNYSMVTDWYVAGNEIADHTIYHPAQPGADEIRGNLIALNALSGIPFKEIIGFRAPYLNYTRETLETLAQYKFTYDSSSSSAVPVTDPNTDAFWPYTLDNGMANDCTAVANICNGEPKLPGFWEIPMYGIFDQRGAAGAHLMDPWLDTTNADDLLSWLQNTFLAHYNGNRQPFGLYSHPIHLATNYPGLSSPTAMINAVNRFLDWATTNSSMQNVWIINNRQLISWMKNPVPASQLNTLDEFKCQTPVVNAKICNGMMPNEAGLLQHCISDTPGDALNNSPFYTCYGCPVTTPSPQQPNPPQKNADGSNRTRIGSNCDTPWWDPIAGKCLCSDSSCAFTDGTRPIGPNGANLTSSATTNSDGSDSNGAPVDPYKSFNAAVGGFLRSPEAMVCAALAAITGGAVALL</sequence>
<protein>
    <submittedName>
        <fullName evidence="3">Left border a protein</fullName>
    </submittedName>
</protein>
<evidence type="ECO:0000313" key="3">
    <source>
        <dbReference type="EMBL" id="KDN47966.1"/>
    </source>
</evidence>
<dbReference type="SUPFAM" id="SSF88713">
    <property type="entry name" value="Glycoside hydrolase/deacetylase"/>
    <property type="match status" value="1"/>
</dbReference>
<dbReference type="GeneID" id="25264227"/>
<feature type="compositionally biased region" description="Polar residues" evidence="1">
    <location>
        <begin position="486"/>
        <end position="502"/>
    </location>
</feature>
<accession>A0A066W2M9</accession>
<name>A0A066W2M9_TILAU</name>
<evidence type="ECO:0000256" key="2">
    <source>
        <dbReference type="SAM" id="SignalP"/>
    </source>
</evidence>
<dbReference type="PANTHER" id="PTHR45985">
    <property type="match status" value="1"/>
</dbReference>
<dbReference type="Gene3D" id="3.20.20.370">
    <property type="entry name" value="Glycoside hydrolase/deacetylase"/>
    <property type="match status" value="1"/>
</dbReference>
<dbReference type="Proteomes" id="UP000027361">
    <property type="component" value="Unassembled WGS sequence"/>
</dbReference>
<dbReference type="InParanoid" id="A0A066W2M9"/>
<evidence type="ECO:0000313" key="4">
    <source>
        <dbReference type="Proteomes" id="UP000027361"/>
    </source>
</evidence>
<dbReference type="OrthoDB" id="504708at2759"/>
<dbReference type="STRING" id="1037660.A0A066W2M9"/>
<dbReference type="CDD" id="cd10919">
    <property type="entry name" value="CE4_CDA_like"/>
    <property type="match status" value="1"/>
</dbReference>
<evidence type="ECO:0000256" key="1">
    <source>
        <dbReference type="SAM" id="MobiDB-lite"/>
    </source>
</evidence>
<dbReference type="EMBL" id="JMSN01000027">
    <property type="protein sequence ID" value="KDN47966.1"/>
    <property type="molecule type" value="Genomic_DNA"/>
</dbReference>
<proteinExistence type="predicted"/>
<feature type="region of interest" description="Disordered" evidence="1">
    <location>
        <begin position="429"/>
        <end position="448"/>
    </location>
</feature>
<dbReference type="GO" id="GO:0005975">
    <property type="term" value="P:carbohydrate metabolic process"/>
    <property type="evidence" value="ECO:0007669"/>
    <property type="project" value="InterPro"/>
</dbReference>